<evidence type="ECO:0000256" key="6">
    <source>
        <dbReference type="RuleBase" id="RU367044"/>
    </source>
</evidence>
<name>A0A830CDC8_9LAMI</name>
<comment type="subcellular location">
    <subcellularLocation>
        <location evidence="1 6">Secreted</location>
    </subcellularLocation>
</comment>
<evidence type="ECO:0000313" key="8">
    <source>
        <dbReference type="Proteomes" id="UP000653305"/>
    </source>
</evidence>
<dbReference type="EMBL" id="BMAC01000473">
    <property type="protein sequence ID" value="GFP97089.1"/>
    <property type="molecule type" value="Genomic_DNA"/>
</dbReference>
<comment type="caution">
    <text evidence="7">The sequence shown here is derived from an EMBL/GenBank/DDBJ whole genome shotgun (WGS) entry which is preliminary data.</text>
</comment>
<gene>
    <name evidence="7" type="ORF">PHJA_001853000</name>
</gene>
<keyword evidence="5 6" id="KW-0732">Signal</keyword>
<comment type="similarity">
    <text evidence="2 6">Belongs to the plant self-incompatibility (S1) protein family.</text>
</comment>
<proteinExistence type="inferred from homology"/>
<feature type="signal peptide" evidence="6">
    <location>
        <begin position="1"/>
        <end position="24"/>
    </location>
</feature>
<dbReference type="InterPro" id="IPR010264">
    <property type="entry name" value="Self-incomp_S1"/>
</dbReference>
<keyword evidence="8" id="KW-1185">Reference proteome</keyword>
<feature type="chain" id="PRO_5033102319" description="S-protein homolog" evidence="6">
    <location>
        <begin position="25"/>
        <end position="142"/>
    </location>
</feature>
<dbReference type="PANTHER" id="PTHR31232">
    <property type="match status" value="1"/>
</dbReference>
<evidence type="ECO:0000256" key="2">
    <source>
        <dbReference type="ARBA" id="ARBA00005581"/>
    </source>
</evidence>
<evidence type="ECO:0000256" key="1">
    <source>
        <dbReference type="ARBA" id="ARBA00004613"/>
    </source>
</evidence>
<evidence type="ECO:0000256" key="3">
    <source>
        <dbReference type="ARBA" id="ARBA00022471"/>
    </source>
</evidence>
<dbReference type="Pfam" id="PF05938">
    <property type="entry name" value="Self-incomp_S1"/>
    <property type="match status" value="1"/>
</dbReference>
<evidence type="ECO:0000256" key="5">
    <source>
        <dbReference type="ARBA" id="ARBA00022729"/>
    </source>
</evidence>
<keyword evidence="3 6" id="KW-0713">Self-incompatibility</keyword>
<sequence>MGYTMLTYLLQFLVISTIFLQATASSSKLFCLTTKWEVRVINNILPSPAPITLHCASGNVEKGYHTLTTGQEFKFEFCIQLKTLFFCHLWWNGKNVAFEVYNQKWNRNYCKGQSCYWEARSDGIYHSTDSSSKDATKSYDWS</sequence>
<dbReference type="GO" id="GO:0005576">
    <property type="term" value="C:extracellular region"/>
    <property type="evidence" value="ECO:0007669"/>
    <property type="project" value="UniProtKB-SubCell"/>
</dbReference>
<evidence type="ECO:0000256" key="4">
    <source>
        <dbReference type="ARBA" id="ARBA00022525"/>
    </source>
</evidence>
<organism evidence="7 8">
    <name type="scientific">Phtheirospermum japonicum</name>
    <dbReference type="NCBI Taxonomy" id="374723"/>
    <lineage>
        <taxon>Eukaryota</taxon>
        <taxon>Viridiplantae</taxon>
        <taxon>Streptophyta</taxon>
        <taxon>Embryophyta</taxon>
        <taxon>Tracheophyta</taxon>
        <taxon>Spermatophyta</taxon>
        <taxon>Magnoliopsida</taxon>
        <taxon>eudicotyledons</taxon>
        <taxon>Gunneridae</taxon>
        <taxon>Pentapetalae</taxon>
        <taxon>asterids</taxon>
        <taxon>lamiids</taxon>
        <taxon>Lamiales</taxon>
        <taxon>Orobanchaceae</taxon>
        <taxon>Orobanchaceae incertae sedis</taxon>
        <taxon>Phtheirospermum</taxon>
    </lineage>
</organism>
<dbReference type="Proteomes" id="UP000653305">
    <property type="component" value="Unassembled WGS sequence"/>
</dbReference>
<dbReference type="GO" id="GO:0060320">
    <property type="term" value="P:rejection of self pollen"/>
    <property type="evidence" value="ECO:0007669"/>
    <property type="project" value="UniProtKB-KW"/>
</dbReference>
<evidence type="ECO:0000313" key="7">
    <source>
        <dbReference type="EMBL" id="GFP97089.1"/>
    </source>
</evidence>
<reference evidence="7" key="1">
    <citation type="submission" date="2020-07" db="EMBL/GenBank/DDBJ databases">
        <title>Ethylene signaling mediates host invasion by parasitic plants.</title>
        <authorList>
            <person name="Yoshida S."/>
        </authorList>
    </citation>
    <scope>NUCLEOTIDE SEQUENCE</scope>
    <source>
        <strain evidence="7">Okayama</strain>
    </source>
</reference>
<keyword evidence="4 6" id="KW-0964">Secreted</keyword>
<accession>A0A830CDC8</accession>
<protein>
    <recommendedName>
        <fullName evidence="6">S-protein homolog</fullName>
    </recommendedName>
</protein>
<dbReference type="PANTHER" id="PTHR31232:SF61">
    <property type="entry name" value="S-PROTEIN HOMOLOG"/>
    <property type="match status" value="1"/>
</dbReference>
<dbReference type="OrthoDB" id="1848419at2759"/>
<dbReference type="AlphaFoldDB" id="A0A830CDC8"/>